<dbReference type="EMBL" id="CP010904">
    <property type="protein sequence ID" value="AKJ65239.1"/>
    <property type="molecule type" value="Genomic_DNA"/>
</dbReference>
<feature type="binding site" evidence="10">
    <location>
        <position position="221"/>
    </location>
    <ligand>
        <name>Mn(2+)</name>
        <dbReference type="ChEBI" id="CHEBI:29035"/>
    </ligand>
</feature>
<dbReference type="STRING" id="1307763.L21SP4_02005"/>
<dbReference type="EC" id="3.1.-.-" evidence="10"/>
<evidence type="ECO:0000256" key="8">
    <source>
        <dbReference type="ARBA" id="ARBA00023211"/>
    </source>
</evidence>
<comment type="cofactor">
    <cofactor evidence="10">
        <name>Mg(2+)</name>
        <dbReference type="ChEBI" id="CHEBI:18420"/>
    </cofactor>
    <cofactor evidence="10">
        <name>Mn(2+)</name>
        <dbReference type="ChEBI" id="CHEBI:29035"/>
    </cofactor>
</comment>
<dbReference type="GO" id="GO:0043571">
    <property type="term" value="P:maintenance of CRISPR repeat elements"/>
    <property type="evidence" value="ECO:0007669"/>
    <property type="project" value="UniProtKB-UniRule"/>
</dbReference>
<keyword evidence="2 10" id="KW-0479">Metal-binding</keyword>
<comment type="subunit">
    <text evidence="9 10">Homodimer, forms a heterotetramer with a Cas2 homodimer.</text>
</comment>
<feature type="binding site" evidence="10">
    <location>
        <position position="149"/>
    </location>
    <ligand>
        <name>Mn(2+)</name>
        <dbReference type="ChEBI" id="CHEBI:29035"/>
    </ligand>
</feature>
<dbReference type="InterPro" id="IPR042211">
    <property type="entry name" value="CRISPR-assoc_Cas1_N"/>
</dbReference>
<feature type="binding site" evidence="10">
    <location>
        <position position="206"/>
    </location>
    <ligand>
        <name>Mn(2+)</name>
        <dbReference type="ChEBI" id="CHEBI:29035"/>
    </ligand>
</feature>
<protein>
    <recommendedName>
        <fullName evidence="10">CRISPR-associated endonuclease Cas1</fullName>
        <ecNumber evidence="10">3.1.-.-</ecNumber>
    </recommendedName>
</protein>
<evidence type="ECO:0000313" key="12">
    <source>
        <dbReference type="Proteomes" id="UP000035268"/>
    </source>
</evidence>
<dbReference type="GO" id="GO:0046872">
    <property type="term" value="F:metal ion binding"/>
    <property type="evidence" value="ECO:0007669"/>
    <property type="project" value="UniProtKB-UniRule"/>
</dbReference>
<name>A0A0G3EM46_9BACT</name>
<sequence>MTNRILDVSKEGTSLSIRHEQLVIRQRGQDKEKTVPLEDIAILVVSNAQTTYTHPVLTGLSKHGAGLIVCDDKHQPSGMCLPLGGHSLQAERAAIQAGASQPAKKQLWKQIVCAKIREQSTLLKKLHNRDYGLDRLQKEVRSGDSDNREARAAKIYWRHLFGRPFHRNRYGEPPNNLLNYGYAVLRAIISRGICGAGLYPALGIFHHNRQNSFCLADDLMEPFRPIVDRAAETIVKSFGQAPPELTPETKGELIRPLLERYRFKGEFRTLFDLATISANSLIDVFQGRQKKLLLPMFLEREEGV</sequence>
<evidence type="ECO:0000256" key="9">
    <source>
        <dbReference type="ARBA" id="ARBA00038592"/>
    </source>
</evidence>
<dbReference type="InterPro" id="IPR042206">
    <property type="entry name" value="CRISPR-assoc_Cas1_C"/>
</dbReference>
<evidence type="ECO:0000256" key="2">
    <source>
        <dbReference type="ARBA" id="ARBA00022723"/>
    </source>
</evidence>
<evidence type="ECO:0000313" key="11">
    <source>
        <dbReference type="EMBL" id="AKJ65239.1"/>
    </source>
</evidence>
<comment type="similarity">
    <text evidence="10">Belongs to the CRISPR-associated endonuclease Cas1 family.</text>
</comment>
<evidence type="ECO:0000256" key="5">
    <source>
        <dbReference type="ARBA" id="ARBA00022842"/>
    </source>
</evidence>
<evidence type="ECO:0000256" key="3">
    <source>
        <dbReference type="ARBA" id="ARBA00022759"/>
    </source>
</evidence>
<gene>
    <name evidence="10 11" type="primary">cas1</name>
    <name evidence="11" type="ORF">L21SP4_02005</name>
</gene>
<dbReference type="RefSeq" id="WP_052882490.1">
    <property type="nucleotide sequence ID" value="NZ_CP010904.1"/>
</dbReference>
<dbReference type="GO" id="GO:0051607">
    <property type="term" value="P:defense response to virus"/>
    <property type="evidence" value="ECO:0007669"/>
    <property type="project" value="UniProtKB-UniRule"/>
</dbReference>
<organism evidence="11 12">
    <name type="scientific">Kiritimatiella glycovorans</name>
    <dbReference type="NCBI Taxonomy" id="1307763"/>
    <lineage>
        <taxon>Bacteria</taxon>
        <taxon>Pseudomonadati</taxon>
        <taxon>Kiritimatiellota</taxon>
        <taxon>Kiritimatiellia</taxon>
        <taxon>Kiritimatiellales</taxon>
        <taxon>Kiritimatiellaceae</taxon>
        <taxon>Kiritimatiella</taxon>
    </lineage>
</organism>
<dbReference type="NCBIfam" id="TIGR03639">
    <property type="entry name" value="cas1_NMENI"/>
    <property type="match status" value="1"/>
</dbReference>
<accession>A0A0G3EM46</accession>
<dbReference type="PANTHER" id="PTHR34353:SF2">
    <property type="entry name" value="CRISPR-ASSOCIATED ENDONUCLEASE CAS1 1"/>
    <property type="match status" value="1"/>
</dbReference>
<comment type="function">
    <text evidence="10">CRISPR (clustered regularly interspaced short palindromic repeat), is an adaptive immune system that provides protection against mobile genetic elements (viruses, transposable elements and conjugative plasmids). CRISPR clusters contain spacers, sequences complementary to antecedent mobile elements, and target invading nucleic acids. CRISPR clusters are transcribed and processed into CRISPR RNA (crRNA). Acts as a dsDNA endonuclease. Involved in the integration of spacer DNA into the CRISPR cassette.</text>
</comment>
<dbReference type="HAMAP" id="MF_01470">
    <property type="entry name" value="Cas1"/>
    <property type="match status" value="1"/>
</dbReference>
<evidence type="ECO:0000256" key="1">
    <source>
        <dbReference type="ARBA" id="ARBA00022722"/>
    </source>
</evidence>
<dbReference type="GO" id="GO:0016787">
    <property type="term" value="F:hydrolase activity"/>
    <property type="evidence" value="ECO:0007669"/>
    <property type="project" value="UniProtKB-KW"/>
</dbReference>
<evidence type="ECO:0000256" key="7">
    <source>
        <dbReference type="ARBA" id="ARBA00023125"/>
    </source>
</evidence>
<dbReference type="InterPro" id="IPR019855">
    <property type="entry name" value="CRISPR-assoc_Cas1_NMENI"/>
</dbReference>
<dbReference type="Pfam" id="PF01867">
    <property type="entry name" value="Cas_Cas1"/>
    <property type="match status" value="1"/>
</dbReference>
<dbReference type="InterPro" id="IPR002729">
    <property type="entry name" value="CRISPR-assoc_Cas1"/>
</dbReference>
<keyword evidence="6 10" id="KW-0051">Antiviral defense</keyword>
<dbReference type="AlphaFoldDB" id="A0A0G3EM46"/>
<dbReference type="Gene3D" id="1.20.120.920">
    <property type="entry name" value="CRISPR-associated endonuclease Cas1, C-terminal domain"/>
    <property type="match status" value="1"/>
</dbReference>
<proteinExistence type="inferred from homology"/>
<keyword evidence="4 10" id="KW-0378">Hydrolase</keyword>
<dbReference type="GO" id="GO:0003677">
    <property type="term" value="F:DNA binding"/>
    <property type="evidence" value="ECO:0007669"/>
    <property type="project" value="UniProtKB-KW"/>
</dbReference>
<dbReference type="PATRIC" id="fig|1609981.3.peg.2086"/>
<dbReference type="KEGG" id="vbl:L21SP4_02005"/>
<keyword evidence="7 10" id="KW-0238">DNA-binding</keyword>
<keyword evidence="3 10" id="KW-0255">Endonuclease</keyword>
<dbReference type="InterPro" id="IPR050646">
    <property type="entry name" value="Cas1"/>
</dbReference>
<keyword evidence="8 10" id="KW-0464">Manganese</keyword>
<keyword evidence="5 10" id="KW-0460">Magnesium</keyword>
<dbReference type="PANTHER" id="PTHR34353">
    <property type="entry name" value="CRISPR-ASSOCIATED ENDONUCLEASE CAS1 1"/>
    <property type="match status" value="1"/>
</dbReference>
<dbReference type="NCBIfam" id="TIGR00287">
    <property type="entry name" value="cas1"/>
    <property type="match status" value="1"/>
</dbReference>
<dbReference type="Proteomes" id="UP000035268">
    <property type="component" value="Chromosome"/>
</dbReference>
<keyword evidence="12" id="KW-1185">Reference proteome</keyword>
<dbReference type="OrthoDB" id="9803119at2"/>
<dbReference type="Gene3D" id="3.100.10.20">
    <property type="entry name" value="CRISPR-associated endonuclease Cas1, N-terminal domain"/>
    <property type="match status" value="1"/>
</dbReference>
<reference evidence="12" key="1">
    <citation type="submission" date="2015-02" db="EMBL/GenBank/DDBJ databases">
        <title>Description and complete genome sequence of the first cultured representative of the subdivision 5 of the Verrucomicrobia phylum.</title>
        <authorList>
            <person name="Spring S."/>
            <person name="Bunk B."/>
            <person name="Sproer C."/>
            <person name="Klenk H.-P."/>
        </authorList>
    </citation>
    <scope>NUCLEOTIDE SEQUENCE [LARGE SCALE GENOMIC DNA]</scope>
    <source>
        <strain evidence="12">L21-Fru-AB</strain>
    </source>
</reference>
<reference evidence="11 12" key="2">
    <citation type="journal article" date="2016" name="ISME J.">
        <title>Characterization of the first cultured representative of Verrucomicrobia subdivision 5 indicates the proposal of a novel phylum.</title>
        <authorList>
            <person name="Spring S."/>
            <person name="Bunk B."/>
            <person name="Sproer C."/>
            <person name="Schumann P."/>
            <person name="Rohde M."/>
            <person name="Tindall B.J."/>
            <person name="Klenk H.P."/>
        </authorList>
    </citation>
    <scope>NUCLEOTIDE SEQUENCE [LARGE SCALE GENOMIC DNA]</scope>
    <source>
        <strain evidence="11 12">L21-Fru-AB</strain>
    </source>
</reference>
<evidence type="ECO:0000256" key="6">
    <source>
        <dbReference type="ARBA" id="ARBA00023118"/>
    </source>
</evidence>
<dbReference type="GO" id="GO:0004520">
    <property type="term" value="F:DNA endonuclease activity"/>
    <property type="evidence" value="ECO:0007669"/>
    <property type="project" value="InterPro"/>
</dbReference>
<evidence type="ECO:0000256" key="4">
    <source>
        <dbReference type="ARBA" id="ARBA00022801"/>
    </source>
</evidence>
<keyword evidence="1 10" id="KW-0540">Nuclease</keyword>
<evidence type="ECO:0000256" key="10">
    <source>
        <dbReference type="HAMAP-Rule" id="MF_01470"/>
    </source>
</evidence>